<keyword evidence="1" id="KW-1185">Reference proteome</keyword>
<organism evidence="1 2">
    <name type="scientific">Panagrellus redivivus</name>
    <name type="common">Microworm</name>
    <dbReference type="NCBI Taxonomy" id="6233"/>
    <lineage>
        <taxon>Eukaryota</taxon>
        <taxon>Metazoa</taxon>
        <taxon>Ecdysozoa</taxon>
        <taxon>Nematoda</taxon>
        <taxon>Chromadorea</taxon>
        <taxon>Rhabditida</taxon>
        <taxon>Tylenchina</taxon>
        <taxon>Panagrolaimomorpha</taxon>
        <taxon>Panagrolaimoidea</taxon>
        <taxon>Panagrolaimidae</taxon>
        <taxon>Panagrellus</taxon>
    </lineage>
</organism>
<evidence type="ECO:0000313" key="2">
    <source>
        <dbReference type="WBParaSite" id="Pan_g5085.t1"/>
    </source>
</evidence>
<dbReference type="AlphaFoldDB" id="A0A7E4ZZC2"/>
<reference evidence="2" key="2">
    <citation type="submission" date="2020-10" db="UniProtKB">
        <authorList>
            <consortium name="WormBaseParasite"/>
        </authorList>
    </citation>
    <scope>IDENTIFICATION</scope>
</reference>
<proteinExistence type="predicted"/>
<sequence>MVPIIDDLPEFMTVLTSDRKKIKIPTKIVKESKFLTRYYELFKRPYVIGMIHFKSDGYEKLITLLSLCDLNTPHIPLRFTFLDESLTPALSAFAEANQPVMDYFNSLSALDVFKILTACNRLLVERVDDLFRVYIRTLDEERRDRLMRAQFATFRYFNYIESIQNGYELNDGYVLPAEGA</sequence>
<dbReference type="Proteomes" id="UP000492821">
    <property type="component" value="Unassembled WGS sequence"/>
</dbReference>
<evidence type="ECO:0000313" key="1">
    <source>
        <dbReference type="Proteomes" id="UP000492821"/>
    </source>
</evidence>
<accession>A0A7E4ZZC2</accession>
<protein>
    <submittedName>
        <fullName evidence="2">BTB domain-containing protein</fullName>
    </submittedName>
</protein>
<reference evidence="1" key="1">
    <citation type="journal article" date="2013" name="Genetics">
        <title>The draft genome and transcriptome of Panagrellus redivivus are shaped by the harsh demands of a free-living lifestyle.</title>
        <authorList>
            <person name="Srinivasan J."/>
            <person name="Dillman A.R."/>
            <person name="Macchietto M.G."/>
            <person name="Heikkinen L."/>
            <person name="Lakso M."/>
            <person name="Fracchia K.M."/>
            <person name="Antoshechkin I."/>
            <person name="Mortazavi A."/>
            <person name="Wong G."/>
            <person name="Sternberg P.W."/>
        </authorList>
    </citation>
    <scope>NUCLEOTIDE SEQUENCE [LARGE SCALE GENOMIC DNA]</scope>
    <source>
        <strain evidence="1">MT8872</strain>
    </source>
</reference>
<dbReference type="WBParaSite" id="Pan_g5085.t1">
    <property type="protein sequence ID" value="Pan_g5085.t1"/>
    <property type="gene ID" value="Pan_g5085"/>
</dbReference>
<name>A0A7E4ZZC2_PANRE</name>